<organism evidence="1 2">
    <name type="scientific">Nonomuraea maritima</name>
    <dbReference type="NCBI Taxonomy" id="683260"/>
    <lineage>
        <taxon>Bacteria</taxon>
        <taxon>Bacillati</taxon>
        <taxon>Actinomycetota</taxon>
        <taxon>Actinomycetes</taxon>
        <taxon>Streptosporangiales</taxon>
        <taxon>Streptosporangiaceae</taxon>
        <taxon>Nonomuraea</taxon>
    </lineage>
</organism>
<dbReference type="Proteomes" id="UP000198683">
    <property type="component" value="Unassembled WGS sequence"/>
</dbReference>
<dbReference type="RefSeq" id="WP_090760462.1">
    <property type="nucleotide sequence ID" value="NZ_FNFB01000002.1"/>
</dbReference>
<reference evidence="1 2" key="1">
    <citation type="submission" date="2016-10" db="EMBL/GenBank/DDBJ databases">
        <authorList>
            <person name="de Groot N.N."/>
        </authorList>
    </citation>
    <scope>NUCLEOTIDE SEQUENCE [LARGE SCALE GENOMIC DNA]</scope>
    <source>
        <strain evidence="1 2">CGMCC 4.5681</strain>
    </source>
</reference>
<evidence type="ECO:0008006" key="3">
    <source>
        <dbReference type="Google" id="ProtNLM"/>
    </source>
</evidence>
<dbReference type="STRING" id="683260.SAMN05421874_102543"/>
<keyword evidence="2" id="KW-1185">Reference proteome</keyword>
<evidence type="ECO:0000313" key="2">
    <source>
        <dbReference type="Proteomes" id="UP000198683"/>
    </source>
</evidence>
<dbReference type="OrthoDB" id="5192951at2"/>
<accession>A0A1G8VGW3</accession>
<sequence>MTGPAATRSTTPGPTTDEAQAIAERARACSGVARLSGGPFGTVATYLPGRRLTGVSADEHAVEIAIVATLTRPLPETADEVRRAVADLAGGRSVHVRIDDIVSDPREGS</sequence>
<dbReference type="EMBL" id="FNFB01000002">
    <property type="protein sequence ID" value="SDJ64555.1"/>
    <property type="molecule type" value="Genomic_DNA"/>
</dbReference>
<evidence type="ECO:0000313" key="1">
    <source>
        <dbReference type="EMBL" id="SDJ64555.1"/>
    </source>
</evidence>
<proteinExistence type="predicted"/>
<protein>
    <recommendedName>
        <fullName evidence="3">Asp23 family, cell envelope-related function</fullName>
    </recommendedName>
</protein>
<name>A0A1G8VGW3_9ACTN</name>
<dbReference type="AlphaFoldDB" id="A0A1G8VGW3"/>
<gene>
    <name evidence="1" type="ORF">SAMN05421874_102543</name>
</gene>